<proteinExistence type="predicted"/>
<accession>A0A0H3AZQ2</accession>
<protein>
    <submittedName>
        <fullName evidence="2">Uncharacterized protein</fullName>
    </submittedName>
</protein>
<dbReference type="EMBL" id="CP000950">
    <property type="protein sequence ID" value="ACA66835.1"/>
    <property type="molecule type" value="Genomic_DNA"/>
</dbReference>
<dbReference type="PATRIC" id="fig|502800.11.peg.1144"/>
<evidence type="ECO:0000313" key="2">
    <source>
        <dbReference type="EMBL" id="ACA66835.1"/>
    </source>
</evidence>
<evidence type="ECO:0000256" key="1">
    <source>
        <dbReference type="SAM" id="Phobius"/>
    </source>
</evidence>
<dbReference type="AlphaFoldDB" id="A0A0H3AZQ2"/>
<sequence>MVNRLIAMAKMLIAMAKILIITVGGDIYWLVLSVVCLLFRSINALFPNISPAICNLFHTSESPGLSLCGFTV</sequence>
<dbReference type="KEGG" id="ypy:YPK_0532"/>
<gene>
    <name evidence="2" type="ordered locus">YPK_0532</name>
</gene>
<name>A0A0H3AZQ2_YERPY</name>
<keyword evidence="1" id="KW-0472">Membrane</keyword>
<feature type="transmembrane region" description="Helical" evidence="1">
    <location>
        <begin position="12"/>
        <end position="39"/>
    </location>
</feature>
<reference evidence="2" key="1">
    <citation type="submission" date="2008-02" db="EMBL/GenBank/DDBJ databases">
        <title>Complete sequence of Yersinia pseudotuberculosis YPIII.</title>
        <authorList>
            <consortium name="US DOE Joint Genome Institute"/>
            <person name="Challacombe J.F."/>
            <person name="Bruce D."/>
            <person name="Detter J.C."/>
            <person name="Green L."/>
            <person name="Land M."/>
            <person name="Munk C."/>
            <person name="Lindler L.E."/>
            <person name="Nikolich M.P."/>
            <person name="Brettin T."/>
        </authorList>
    </citation>
    <scope>NUCLEOTIDE SEQUENCE</scope>
    <source>
        <strain evidence="2">YPIII</strain>
    </source>
</reference>
<organism evidence="2">
    <name type="scientific">Yersinia pseudotuberculosis serotype O:3 (strain YPIII)</name>
    <dbReference type="NCBI Taxonomy" id="502800"/>
    <lineage>
        <taxon>Bacteria</taxon>
        <taxon>Pseudomonadati</taxon>
        <taxon>Pseudomonadota</taxon>
        <taxon>Gammaproteobacteria</taxon>
        <taxon>Enterobacterales</taxon>
        <taxon>Yersiniaceae</taxon>
        <taxon>Yersinia</taxon>
    </lineage>
</organism>
<keyword evidence="1" id="KW-0812">Transmembrane</keyword>
<keyword evidence="1" id="KW-1133">Transmembrane helix</keyword>